<proteinExistence type="predicted"/>
<accession>A0A0D1K0T5</accession>
<reference evidence="1 2" key="1">
    <citation type="submission" date="2015-01" db="EMBL/GenBank/DDBJ databases">
        <title>Genome of Sphingomonas taxi strain 30a.</title>
        <authorList>
            <person name="Eevers N."/>
            <person name="Van Hamme J."/>
            <person name="Bottos E."/>
            <person name="Weyens N."/>
            <person name="Vangronsveld J."/>
        </authorList>
    </citation>
    <scope>NUCLEOTIDE SEQUENCE [LARGE SCALE GENOMIC DNA]</scope>
    <source>
        <strain evidence="1 2">30a</strain>
    </source>
</reference>
<protein>
    <submittedName>
        <fullName evidence="1">Uncharacterized protein</fullName>
    </submittedName>
</protein>
<name>A0A0D1K0T5_9SPHN</name>
<dbReference type="Proteomes" id="UP000033203">
    <property type="component" value="Unassembled WGS sequence"/>
</dbReference>
<comment type="caution">
    <text evidence="1">The sequence shown here is derived from an EMBL/GenBank/DDBJ whole genome shotgun (WGS) entry which is preliminary data.</text>
</comment>
<evidence type="ECO:0000313" key="2">
    <source>
        <dbReference type="Proteomes" id="UP000033203"/>
    </source>
</evidence>
<dbReference type="AlphaFoldDB" id="A0A0D1K0T5"/>
<sequence length="270" mass="28435">MPKAGEGTMVSGSWRAIVSVGLVLSLVCGAEARDIPVPGSKPTTIVPDTLPFAFAGDPTIRQRVGRDEPFVEGDIAYGYQGHLVTPLLRGKDVVAPAGAPAYGVPMMTPSGQLHLVWCAVTRKPDKPRRDAVCMFDPGLGSSANDSLMMTSAFVFDHDLHGGGEIAPGDFDLGGTAHVRYFIHNLGKIARVKARITIGDVVVNQWGYVFGDILRGSQPGERLFSVGGGTIGVMPDPAAKDRYVVRIVTSPKAGGAVPLAEVRNDAHATGH</sequence>
<organism evidence="1 2">
    <name type="scientific">Sphingomonas melonis</name>
    <dbReference type="NCBI Taxonomy" id="152682"/>
    <lineage>
        <taxon>Bacteria</taxon>
        <taxon>Pseudomonadati</taxon>
        <taxon>Pseudomonadota</taxon>
        <taxon>Alphaproteobacteria</taxon>
        <taxon>Sphingomonadales</taxon>
        <taxon>Sphingomonadaceae</taxon>
        <taxon>Sphingomonas</taxon>
    </lineage>
</organism>
<gene>
    <name evidence="1" type="ORF">SR41_11480</name>
</gene>
<dbReference type="EMBL" id="JXTP01000055">
    <property type="protein sequence ID" value="KIU27078.1"/>
    <property type="molecule type" value="Genomic_DNA"/>
</dbReference>
<evidence type="ECO:0000313" key="1">
    <source>
        <dbReference type="EMBL" id="KIU27078.1"/>
    </source>
</evidence>
<dbReference type="PATRIC" id="fig|1549858.7.peg.1332"/>